<accession>A0A3N4HUF6</accession>
<feature type="domain" description="DUF7580" evidence="2">
    <location>
        <begin position="515"/>
        <end position="742"/>
    </location>
</feature>
<evidence type="ECO:0000259" key="2">
    <source>
        <dbReference type="Pfam" id="PF24476"/>
    </source>
</evidence>
<dbReference type="InterPro" id="IPR056002">
    <property type="entry name" value="DUF7580"/>
</dbReference>
<keyword evidence="1" id="KW-0175">Coiled coil</keyword>
<dbReference type="AlphaFoldDB" id="A0A3N4HUF6"/>
<dbReference type="Proteomes" id="UP000275078">
    <property type="component" value="Unassembled WGS sequence"/>
</dbReference>
<protein>
    <recommendedName>
        <fullName evidence="2">DUF7580 domain-containing protein</fullName>
    </recommendedName>
</protein>
<dbReference type="PANTHER" id="PTHR35186:SF4">
    <property type="entry name" value="PRION-INHIBITION AND PROPAGATION HELO DOMAIN-CONTAINING PROTEIN"/>
    <property type="match status" value="1"/>
</dbReference>
<gene>
    <name evidence="3" type="ORF">BJ508DRAFT_419104</name>
</gene>
<name>A0A3N4HUF6_ASCIM</name>
<dbReference type="EMBL" id="ML119826">
    <property type="protein sequence ID" value="RPA73304.1"/>
    <property type="molecule type" value="Genomic_DNA"/>
</dbReference>
<evidence type="ECO:0000256" key="1">
    <source>
        <dbReference type="SAM" id="Coils"/>
    </source>
</evidence>
<keyword evidence="4" id="KW-1185">Reference proteome</keyword>
<sequence>MSGIEIALGAVALVEPIGKALRRCVKILSSTSNFQRELRLYALRAETQGTLFANECTLIIAKFVPGTTAKEAKEMMEDFKHSSWNSHQFRTGFTEHCSQFVTPISTINETLHKINHQLETMCEGMSISDKNTKSSSERLSSMIASFAPKEEKEKKPPVPSAPRRKIYVKKSEWEFGGKEALDLLFSQLERENSNLARLREQLSKEKKSSAVNSNSSSTTFPSCFPIVDLKPVNRISRVCEFSKALYNDLGDITRCLCHHIHIELQDLLEPKIADKNRSALLLDSRCNPHNDGTVCFPMLAASTNDANANWAGGSFPCEFVPMLVISELRTVTDKAQSNNQSHHEPNLLVNGSHWGWNNGYCKQKKDIVIRSVRRNLSRSKTGTSCSRSELQNEARKLFIKPTVTLTEHSTLRIAFDGAENGGRKRTFDIELEDLVCESEPGLKRARLLPMFEVAPQQRSADMHISENAPINDLCTTLAGLNLNVPGNKQLGYFTSLAPSTSSTTFASTYRHSLYSSSRRSTNALATSTSLDVVLSGTLPRSKGTTSLNMDHGARYHMAHLLASSLICFGSSIGSWFQGSWKSKDIRLFLDESTSQTTASSDDEPGIEMFKPFLRLPPATAHSTPNSSASPKAPSQYINLQLASLVIVLIELAFHKRFEVIAKETSRTGSSGNGQKSQGMEEDYDEVRAVLGSASFRRQMGRTYADLVAECFDRACGGRRLDDESMRRWFYSRIVVGLREQRDEFL</sequence>
<evidence type="ECO:0000313" key="4">
    <source>
        <dbReference type="Proteomes" id="UP000275078"/>
    </source>
</evidence>
<evidence type="ECO:0000313" key="3">
    <source>
        <dbReference type="EMBL" id="RPA73304.1"/>
    </source>
</evidence>
<dbReference type="Pfam" id="PF24476">
    <property type="entry name" value="DUF7580"/>
    <property type="match status" value="1"/>
</dbReference>
<reference evidence="3 4" key="1">
    <citation type="journal article" date="2018" name="Nat. Ecol. Evol.">
        <title>Pezizomycetes genomes reveal the molecular basis of ectomycorrhizal truffle lifestyle.</title>
        <authorList>
            <person name="Murat C."/>
            <person name="Payen T."/>
            <person name="Noel B."/>
            <person name="Kuo A."/>
            <person name="Morin E."/>
            <person name="Chen J."/>
            <person name="Kohler A."/>
            <person name="Krizsan K."/>
            <person name="Balestrini R."/>
            <person name="Da Silva C."/>
            <person name="Montanini B."/>
            <person name="Hainaut M."/>
            <person name="Levati E."/>
            <person name="Barry K.W."/>
            <person name="Belfiori B."/>
            <person name="Cichocki N."/>
            <person name="Clum A."/>
            <person name="Dockter R.B."/>
            <person name="Fauchery L."/>
            <person name="Guy J."/>
            <person name="Iotti M."/>
            <person name="Le Tacon F."/>
            <person name="Lindquist E.A."/>
            <person name="Lipzen A."/>
            <person name="Malagnac F."/>
            <person name="Mello A."/>
            <person name="Molinier V."/>
            <person name="Miyauchi S."/>
            <person name="Poulain J."/>
            <person name="Riccioni C."/>
            <person name="Rubini A."/>
            <person name="Sitrit Y."/>
            <person name="Splivallo R."/>
            <person name="Traeger S."/>
            <person name="Wang M."/>
            <person name="Zifcakova L."/>
            <person name="Wipf D."/>
            <person name="Zambonelli A."/>
            <person name="Paolocci F."/>
            <person name="Nowrousian M."/>
            <person name="Ottonello S."/>
            <person name="Baldrian P."/>
            <person name="Spatafora J.W."/>
            <person name="Henrissat B."/>
            <person name="Nagy L.G."/>
            <person name="Aury J.M."/>
            <person name="Wincker P."/>
            <person name="Grigoriev I.V."/>
            <person name="Bonfante P."/>
            <person name="Martin F.M."/>
        </authorList>
    </citation>
    <scope>NUCLEOTIDE SEQUENCE [LARGE SCALE GENOMIC DNA]</scope>
    <source>
        <strain evidence="3 4">RN42</strain>
    </source>
</reference>
<dbReference type="STRING" id="1160509.A0A3N4HUF6"/>
<proteinExistence type="predicted"/>
<feature type="coiled-coil region" evidence="1">
    <location>
        <begin position="181"/>
        <end position="208"/>
    </location>
</feature>
<dbReference type="OrthoDB" id="5368595at2759"/>
<organism evidence="3 4">
    <name type="scientific">Ascobolus immersus RN42</name>
    <dbReference type="NCBI Taxonomy" id="1160509"/>
    <lineage>
        <taxon>Eukaryota</taxon>
        <taxon>Fungi</taxon>
        <taxon>Dikarya</taxon>
        <taxon>Ascomycota</taxon>
        <taxon>Pezizomycotina</taxon>
        <taxon>Pezizomycetes</taxon>
        <taxon>Pezizales</taxon>
        <taxon>Ascobolaceae</taxon>
        <taxon>Ascobolus</taxon>
    </lineage>
</organism>
<dbReference type="PANTHER" id="PTHR35186">
    <property type="entry name" value="ANK_REP_REGION DOMAIN-CONTAINING PROTEIN"/>
    <property type="match status" value="1"/>
</dbReference>